<dbReference type="EMBL" id="JAKRVX010000002">
    <property type="protein sequence ID" value="MCL9816710.1"/>
    <property type="molecule type" value="Genomic_DNA"/>
</dbReference>
<dbReference type="PANTHER" id="PTHR40112">
    <property type="entry name" value="H2HPP ISOMERASE"/>
    <property type="match status" value="1"/>
</dbReference>
<reference evidence="3" key="2">
    <citation type="submission" date="2022-02" db="EMBL/GenBank/DDBJ databases">
        <authorList>
            <person name="Elcheninov A.G."/>
            <person name="Sorokin D.Y."/>
            <person name="Kublanov I.V."/>
        </authorList>
    </citation>
    <scope>NUCLEOTIDE SEQUENCE</scope>
    <source>
        <strain evidence="3">AArc-St2</strain>
    </source>
</reference>
<proteinExistence type="predicted"/>
<reference evidence="3" key="1">
    <citation type="journal article" date="2022" name="Syst. Appl. Microbiol.">
        <title>Natronocalculus amylovorans gen. nov., sp. nov., and Natranaeroarchaeum aerophilus sp. nov., dominant culturable amylolytic natronoarchaea from hypersaline soda lakes in southwestern Siberia.</title>
        <authorList>
            <person name="Sorokin D.Y."/>
            <person name="Elcheninov A.G."/>
            <person name="Khizhniak T.V."/>
            <person name="Koenen M."/>
            <person name="Bale N.J."/>
            <person name="Damste J.S.S."/>
            <person name="Kublanov I.V."/>
        </authorList>
    </citation>
    <scope>NUCLEOTIDE SEQUENCE</scope>
    <source>
        <strain evidence="3">AArc-St2</strain>
    </source>
</reference>
<protein>
    <submittedName>
        <fullName evidence="3">Cupin domain-containing protein</fullName>
    </submittedName>
</protein>
<organism evidence="3 4">
    <name type="scientific">Natronocalculus amylovorans</name>
    <dbReference type="NCBI Taxonomy" id="2917812"/>
    <lineage>
        <taxon>Archaea</taxon>
        <taxon>Methanobacteriati</taxon>
        <taxon>Methanobacteriota</taxon>
        <taxon>Stenosarchaea group</taxon>
        <taxon>Halobacteria</taxon>
        <taxon>Halobacteriales</taxon>
        <taxon>Haloferacaceae</taxon>
        <taxon>Natronocalculus</taxon>
    </lineage>
</organism>
<dbReference type="RefSeq" id="WP_250583791.1">
    <property type="nucleotide sequence ID" value="NZ_JAKRVX010000002.1"/>
</dbReference>
<evidence type="ECO:0000259" key="2">
    <source>
        <dbReference type="Pfam" id="PF07883"/>
    </source>
</evidence>
<dbReference type="InterPro" id="IPR052535">
    <property type="entry name" value="Bacilysin_H2HPP_isomerase"/>
</dbReference>
<evidence type="ECO:0000256" key="1">
    <source>
        <dbReference type="SAM" id="MobiDB-lite"/>
    </source>
</evidence>
<gene>
    <name evidence="3" type="ORF">AArcSt2_07105</name>
</gene>
<dbReference type="InterPro" id="IPR013096">
    <property type="entry name" value="Cupin_2"/>
</dbReference>
<sequence length="112" mass="12246">MDVLPYNPDKEAEPVDRVHLQQLAAGEEMSVQSFRIEPGATVPEHSHHHEQTGYIIEGTLTFVVDGEDVVVGPGDSYAIPGAEPHGAENRGDKEVFGLDIFSPPRTDPDWAE</sequence>
<dbReference type="Pfam" id="PF07883">
    <property type="entry name" value="Cupin_2"/>
    <property type="match status" value="1"/>
</dbReference>
<evidence type="ECO:0000313" key="3">
    <source>
        <dbReference type="EMBL" id="MCL9816710.1"/>
    </source>
</evidence>
<dbReference type="AlphaFoldDB" id="A0AAE3FXI3"/>
<dbReference type="SUPFAM" id="SSF51182">
    <property type="entry name" value="RmlC-like cupins"/>
    <property type="match status" value="1"/>
</dbReference>
<dbReference type="PANTHER" id="PTHR40112:SF1">
    <property type="entry name" value="H2HPP ISOMERASE"/>
    <property type="match status" value="1"/>
</dbReference>
<keyword evidence="4" id="KW-1185">Reference proteome</keyword>
<feature type="region of interest" description="Disordered" evidence="1">
    <location>
        <begin position="75"/>
        <end position="112"/>
    </location>
</feature>
<dbReference type="InterPro" id="IPR011051">
    <property type="entry name" value="RmlC_Cupin_sf"/>
</dbReference>
<feature type="compositionally biased region" description="Basic and acidic residues" evidence="1">
    <location>
        <begin position="85"/>
        <end position="96"/>
    </location>
</feature>
<name>A0AAE3FXI3_9EURY</name>
<dbReference type="Proteomes" id="UP001203207">
    <property type="component" value="Unassembled WGS sequence"/>
</dbReference>
<comment type="caution">
    <text evidence="3">The sequence shown here is derived from an EMBL/GenBank/DDBJ whole genome shotgun (WGS) entry which is preliminary data.</text>
</comment>
<accession>A0AAE3FXI3</accession>
<dbReference type="InterPro" id="IPR014710">
    <property type="entry name" value="RmlC-like_jellyroll"/>
</dbReference>
<dbReference type="Gene3D" id="2.60.120.10">
    <property type="entry name" value="Jelly Rolls"/>
    <property type="match status" value="1"/>
</dbReference>
<dbReference type="CDD" id="cd02238">
    <property type="entry name" value="cupin_KdgF"/>
    <property type="match status" value="1"/>
</dbReference>
<evidence type="ECO:0000313" key="4">
    <source>
        <dbReference type="Proteomes" id="UP001203207"/>
    </source>
</evidence>
<feature type="domain" description="Cupin type-2" evidence="2">
    <location>
        <begin position="34"/>
        <end position="101"/>
    </location>
</feature>